<comment type="caution">
    <text evidence="1">The sequence shown here is derived from an EMBL/GenBank/DDBJ whole genome shotgun (WGS) entry which is preliminary data.</text>
</comment>
<protein>
    <submittedName>
        <fullName evidence="1">Uncharacterized protein</fullName>
    </submittedName>
</protein>
<gene>
    <name evidence="1" type="ORF">SKAU_G00017130</name>
</gene>
<dbReference type="OrthoDB" id="10051367at2759"/>
<proteinExistence type="predicted"/>
<name>A0A9Q1GCC1_SYNKA</name>
<dbReference type="Proteomes" id="UP001152622">
    <property type="component" value="Chromosome 1"/>
</dbReference>
<accession>A0A9Q1GCC1</accession>
<evidence type="ECO:0000313" key="1">
    <source>
        <dbReference type="EMBL" id="KAJ8380935.1"/>
    </source>
</evidence>
<evidence type="ECO:0000313" key="2">
    <source>
        <dbReference type="Proteomes" id="UP001152622"/>
    </source>
</evidence>
<sequence>MGLIWRLATPTSEDREARKRDGSEYRWSDYLSKICAIILSRHANAVLIILVNDRYDLPFSIKDDEHDRRAAKHPHIPNVFPKPEDRFPGAAEFNKLMVNSGNKLQGDLLIKRKHAFINCRGMLTEEVADIIIPLHVITGSEDSMGMGRRRCWRRKSRKNFIAYCQLHYNLFEHPSPIGHGWELVNGKCRPVRHTLPPLPQQLTLHDCPDESSDDERKIQVDLPDPLSNFPETPPSCSLDPSCSMDITHANVKHPIGRTSCNCHT</sequence>
<reference evidence="1" key="1">
    <citation type="journal article" date="2023" name="Science">
        <title>Genome structures resolve the early diversification of teleost fishes.</title>
        <authorList>
            <person name="Parey E."/>
            <person name="Louis A."/>
            <person name="Montfort J."/>
            <person name="Bouchez O."/>
            <person name="Roques C."/>
            <person name="Iampietro C."/>
            <person name="Lluch J."/>
            <person name="Castinel A."/>
            <person name="Donnadieu C."/>
            <person name="Desvignes T."/>
            <person name="Floi Bucao C."/>
            <person name="Jouanno E."/>
            <person name="Wen M."/>
            <person name="Mejri S."/>
            <person name="Dirks R."/>
            <person name="Jansen H."/>
            <person name="Henkel C."/>
            <person name="Chen W.J."/>
            <person name="Zahm M."/>
            <person name="Cabau C."/>
            <person name="Klopp C."/>
            <person name="Thompson A.W."/>
            <person name="Robinson-Rechavi M."/>
            <person name="Braasch I."/>
            <person name="Lecointre G."/>
            <person name="Bobe J."/>
            <person name="Postlethwait J.H."/>
            <person name="Berthelot C."/>
            <person name="Roest Crollius H."/>
            <person name="Guiguen Y."/>
        </authorList>
    </citation>
    <scope>NUCLEOTIDE SEQUENCE</scope>
    <source>
        <strain evidence="1">WJC10195</strain>
    </source>
</reference>
<dbReference type="EMBL" id="JAINUF010000001">
    <property type="protein sequence ID" value="KAJ8380935.1"/>
    <property type="molecule type" value="Genomic_DNA"/>
</dbReference>
<organism evidence="1 2">
    <name type="scientific">Synaphobranchus kaupii</name>
    <name type="common">Kaup's arrowtooth eel</name>
    <dbReference type="NCBI Taxonomy" id="118154"/>
    <lineage>
        <taxon>Eukaryota</taxon>
        <taxon>Metazoa</taxon>
        <taxon>Chordata</taxon>
        <taxon>Craniata</taxon>
        <taxon>Vertebrata</taxon>
        <taxon>Euteleostomi</taxon>
        <taxon>Actinopterygii</taxon>
        <taxon>Neopterygii</taxon>
        <taxon>Teleostei</taxon>
        <taxon>Anguilliformes</taxon>
        <taxon>Synaphobranchidae</taxon>
        <taxon>Synaphobranchus</taxon>
    </lineage>
</organism>
<dbReference type="AlphaFoldDB" id="A0A9Q1GCC1"/>
<keyword evidence="2" id="KW-1185">Reference proteome</keyword>